<dbReference type="Proteomes" id="UP000190897">
    <property type="component" value="Unassembled WGS sequence"/>
</dbReference>
<dbReference type="InterPro" id="IPR036188">
    <property type="entry name" value="FAD/NAD-bd_sf"/>
</dbReference>
<organism evidence="2 3">
    <name type="scientific">Dyadobacter psychrophilus</name>
    <dbReference type="NCBI Taxonomy" id="651661"/>
    <lineage>
        <taxon>Bacteria</taxon>
        <taxon>Pseudomonadati</taxon>
        <taxon>Bacteroidota</taxon>
        <taxon>Cytophagia</taxon>
        <taxon>Cytophagales</taxon>
        <taxon>Spirosomataceae</taxon>
        <taxon>Dyadobacter</taxon>
    </lineage>
</organism>
<dbReference type="RefSeq" id="WP_082212978.1">
    <property type="nucleotide sequence ID" value="NZ_FUZA01000001.1"/>
</dbReference>
<dbReference type="EMBL" id="FUZA01000001">
    <property type="protein sequence ID" value="SKB47242.1"/>
    <property type="molecule type" value="Genomic_DNA"/>
</dbReference>
<dbReference type="AlphaFoldDB" id="A0A1T5BIU8"/>
<dbReference type="PRINTS" id="PR00368">
    <property type="entry name" value="FADPNR"/>
</dbReference>
<name>A0A1T5BIU8_9BACT</name>
<dbReference type="SUPFAM" id="SSF51905">
    <property type="entry name" value="FAD/NAD(P)-binding domain"/>
    <property type="match status" value="2"/>
</dbReference>
<dbReference type="STRING" id="651661.SAMN05660293_00389"/>
<sequence length="380" mass="41062">MAAKLRVVVLGAGFGGLELTTILSEKIGTQLDLTLIDKSDSFFFGFSKFDVMFGRKTAGQVRVYYKHIVKSGVRFIQDTVTTIDPVSKKVETQSGATYEADILVIALGADYDVAATPGLAEGGNEFYSFAGAEKLREVLPSFSKGNVIVGVCAAPFKCPPAPSEAALLMHDYLEKRGIRKNCTISIVMPFGLPIPPSPDTSLALMDAFAEREIRFIPKHVVKAIDPSRKVAMLEDGEEMPFDLFLGIPKHRVPKVVEDSGMTEKGWIPVSKDNLKTKYPGVYAIGDVNSVGTPKAGVFAEGAAKVAAASIIADYERGEEPEAYKGNGICYIEFGDGRVGQVNVDFFSGPSPFGTYTKASDELVADKEHFGSSRVSRWFGI</sequence>
<dbReference type="Gene3D" id="3.50.50.60">
    <property type="entry name" value="FAD/NAD(P)-binding domain"/>
    <property type="match status" value="2"/>
</dbReference>
<dbReference type="Pfam" id="PF07992">
    <property type="entry name" value="Pyr_redox_2"/>
    <property type="match status" value="1"/>
</dbReference>
<gene>
    <name evidence="2" type="ORF">SAMN05660293_00389</name>
</gene>
<evidence type="ECO:0000313" key="2">
    <source>
        <dbReference type="EMBL" id="SKB47242.1"/>
    </source>
</evidence>
<evidence type="ECO:0000259" key="1">
    <source>
        <dbReference type="Pfam" id="PF07992"/>
    </source>
</evidence>
<dbReference type="OrthoDB" id="9805710at2"/>
<dbReference type="PANTHER" id="PTHR43755">
    <property type="match status" value="1"/>
</dbReference>
<keyword evidence="3" id="KW-1185">Reference proteome</keyword>
<dbReference type="GO" id="GO:0016491">
    <property type="term" value="F:oxidoreductase activity"/>
    <property type="evidence" value="ECO:0007669"/>
    <property type="project" value="InterPro"/>
</dbReference>
<reference evidence="3" key="1">
    <citation type="submission" date="2017-02" db="EMBL/GenBank/DDBJ databases">
        <authorList>
            <person name="Varghese N."/>
            <person name="Submissions S."/>
        </authorList>
    </citation>
    <scope>NUCLEOTIDE SEQUENCE [LARGE SCALE GENOMIC DNA]</scope>
    <source>
        <strain evidence="3">DSM 22270</strain>
    </source>
</reference>
<dbReference type="InterPro" id="IPR023753">
    <property type="entry name" value="FAD/NAD-binding_dom"/>
</dbReference>
<protein>
    <submittedName>
        <fullName evidence="2">Sulfide:quinone oxidoreductase</fullName>
    </submittedName>
</protein>
<proteinExistence type="predicted"/>
<dbReference type="PANTHER" id="PTHR43755:SF1">
    <property type="entry name" value="FAD-DEPENDENT PYRIDINE NUCLEOTIDE-DISULPHIDE OXIDOREDUCTASE"/>
    <property type="match status" value="1"/>
</dbReference>
<dbReference type="InterPro" id="IPR052541">
    <property type="entry name" value="SQRD"/>
</dbReference>
<feature type="domain" description="FAD/NAD(P)-binding" evidence="1">
    <location>
        <begin position="6"/>
        <end position="290"/>
    </location>
</feature>
<accession>A0A1T5BIU8</accession>
<evidence type="ECO:0000313" key="3">
    <source>
        <dbReference type="Proteomes" id="UP000190897"/>
    </source>
</evidence>